<evidence type="ECO:0008006" key="3">
    <source>
        <dbReference type="Google" id="ProtNLM"/>
    </source>
</evidence>
<dbReference type="SUPFAM" id="SSF46785">
    <property type="entry name" value="Winged helix' DNA-binding domain"/>
    <property type="match status" value="1"/>
</dbReference>
<dbReference type="InterPro" id="IPR036390">
    <property type="entry name" value="WH_DNA-bd_sf"/>
</dbReference>
<dbReference type="AlphaFoldDB" id="Q0W1S4"/>
<dbReference type="Proteomes" id="UP000000663">
    <property type="component" value="Chromosome"/>
</dbReference>
<reference evidence="1 2" key="1">
    <citation type="journal article" date="2006" name="Science">
        <title>Genome of rice cluster I archaea -- the key methane producers in the rice rhizosphere.</title>
        <authorList>
            <person name="Erkel C."/>
            <person name="Kube M."/>
            <person name="Reinhardt R."/>
            <person name="Liesack W."/>
        </authorList>
    </citation>
    <scope>NUCLEOTIDE SEQUENCE [LARGE SCALE GENOMIC DNA]</scope>
    <source>
        <strain evidence="2">DSM 22066 / NBRC 105507 / MRE50</strain>
    </source>
</reference>
<organism evidence="1 2">
    <name type="scientific">Methanocella arvoryzae (strain DSM 22066 / NBRC 105507 / MRE50)</name>
    <dbReference type="NCBI Taxonomy" id="351160"/>
    <lineage>
        <taxon>Archaea</taxon>
        <taxon>Methanobacteriati</taxon>
        <taxon>Methanobacteriota</taxon>
        <taxon>Stenosarchaea group</taxon>
        <taxon>Methanomicrobia</taxon>
        <taxon>Methanocellales</taxon>
        <taxon>Methanocellaceae</taxon>
        <taxon>Methanocella</taxon>
    </lineage>
</organism>
<protein>
    <recommendedName>
        <fullName evidence="3">ArnR1-like winged helix-turn-helix domain-containing protein</fullName>
    </recommendedName>
</protein>
<evidence type="ECO:0000313" key="1">
    <source>
        <dbReference type="EMBL" id="CAJ37669.1"/>
    </source>
</evidence>
<dbReference type="KEGG" id="rci:RCIX2620"/>
<keyword evidence="2" id="KW-1185">Reference proteome</keyword>
<evidence type="ECO:0000313" key="2">
    <source>
        <dbReference type="Proteomes" id="UP000000663"/>
    </source>
</evidence>
<dbReference type="eggNOG" id="arCOG01060">
    <property type="taxonomic scope" value="Archaea"/>
</dbReference>
<name>Q0W1S4_METAR</name>
<dbReference type="EMBL" id="AM114193">
    <property type="protein sequence ID" value="CAJ37669.1"/>
    <property type="molecule type" value="Genomic_DNA"/>
</dbReference>
<proteinExistence type="predicted"/>
<dbReference type="PATRIC" id="fig|351160.9.peg.611"/>
<sequence>MPYNARAPRKSLFHLTTILSQSDKMVDAETVEDITGFISGNVKRKQILDVLDKNGSATQEYLGKLTRMPRLMLEKVLKDMAERDVIALKDGKYSLTESGKVAAQVLPKGSAKGGSQKYDANIQREI</sequence>
<accession>Q0W1S4</accession>
<gene>
    <name evidence="1" type="ORF">RCIX2620</name>
</gene>